<protein>
    <submittedName>
        <fullName evidence="2">G8950 protein</fullName>
    </submittedName>
</protein>
<dbReference type="EMBL" id="CAXHTA020000015">
    <property type="protein sequence ID" value="CAL5226132.1"/>
    <property type="molecule type" value="Genomic_DNA"/>
</dbReference>
<name>A0ABP1G2W3_9CHLO</name>
<comment type="caution">
    <text evidence="2">The sequence shown here is derived from an EMBL/GenBank/DDBJ whole genome shotgun (WGS) entry which is preliminary data.</text>
</comment>
<dbReference type="Proteomes" id="UP001497392">
    <property type="component" value="Unassembled WGS sequence"/>
</dbReference>
<accession>A0ABP1G2W3</accession>
<gene>
    <name evidence="2" type="primary">g8950</name>
    <name evidence="2" type="ORF">VP750_LOCUS8038</name>
</gene>
<feature type="region of interest" description="Disordered" evidence="1">
    <location>
        <begin position="258"/>
        <end position="281"/>
    </location>
</feature>
<reference evidence="2 3" key="1">
    <citation type="submission" date="2024-06" db="EMBL/GenBank/DDBJ databases">
        <authorList>
            <person name="Kraege A."/>
            <person name="Thomma B."/>
        </authorList>
    </citation>
    <scope>NUCLEOTIDE SEQUENCE [LARGE SCALE GENOMIC DNA]</scope>
</reference>
<evidence type="ECO:0000313" key="2">
    <source>
        <dbReference type="EMBL" id="CAL5226132.1"/>
    </source>
</evidence>
<sequence length="281" mass="31538">MQRQPTARRLLMSSPPFRPRLQVEQRGMAMQPVSPDLVTRAWRGMLTTPERDSRAVGITIPWNPGAQPLMYPQQDLLQQLLIQQAQFQQAQQLQNQEVLQCLRQLVLQSSGSEAMQGSEILQNIAAAQQLPAPQPLALGMPHALPQPAAQPISSARPAKRRQFPQLKSLRDLQQFWQFWHNGDELSGISAVKEVTGAEKHQLRRRISEWSRAVEAIEARAASTDPASPASMATVNELELKRQESSESVRALVFRLGKEHADEKKQREALAREARDEPSSST</sequence>
<proteinExistence type="predicted"/>
<organism evidence="2 3">
    <name type="scientific">Coccomyxa viridis</name>
    <dbReference type="NCBI Taxonomy" id="1274662"/>
    <lineage>
        <taxon>Eukaryota</taxon>
        <taxon>Viridiplantae</taxon>
        <taxon>Chlorophyta</taxon>
        <taxon>core chlorophytes</taxon>
        <taxon>Trebouxiophyceae</taxon>
        <taxon>Trebouxiophyceae incertae sedis</taxon>
        <taxon>Coccomyxaceae</taxon>
        <taxon>Coccomyxa</taxon>
    </lineage>
</organism>
<evidence type="ECO:0000256" key="1">
    <source>
        <dbReference type="SAM" id="MobiDB-lite"/>
    </source>
</evidence>
<keyword evidence="3" id="KW-1185">Reference proteome</keyword>
<evidence type="ECO:0000313" key="3">
    <source>
        <dbReference type="Proteomes" id="UP001497392"/>
    </source>
</evidence>